<organism evidence="2 3">
    <name type="scientific">Manganibacter manganicus</name>
    <dbReference type="NCBI Taxonomy" id="1873176"/>
    <lineage>
        <taxon>Bacteria</taxon>
        <taxon>Pseudomonadati</taxon>
        <taxon>Pseudomonadota</taxon>
        <taxon>Alphaproteobacteria</taxon>
        <taxon>Hyphomicrobiales</taxon>
        <taxon>Phyllobacteriaceae</taxon>
        <taxon>Manganibacter</taxon>
    </lineage>
</organism>
<evidence type="ECO:0000313" key="2">
    <source>
        <dbReference type="EMBL" id="OQM76463.1"/>
    </source>
</evidence>
<reference evidence="2 3" key="1">
    <citation type="journal article" date="2016" name="Int. J. Syst. Evol. Microbiol.">
        <title>Pseudaminobacter manganicus sp. nov., isolated from sludge of a manganese mine.</title>
        <authorList>
            <person name="Li J."/>
            <person name="Huang J."/>
            <person name="Liao S."/>
            <person name="Wang G."/>
        </authorList>
    </citation>
    <scope>NUCLEOTIDE SEQUENCE [LARGE SCALE GENOMIC DNA]</scope>
    <source>
        <strain evidence="2 3">JH-7</strain>
    </source>
</reference>
<dbReference type="EMBL" id="MDET01000007">
    <property type="protein sequence ID" value="OQM76463.1"/>
    <property type="molecule type" value="Genomic_DNA"/>
</dbReference>
<feature type="region of interest" description="Disordered" evidence="1">
    <location>
        <begin position="1"/>
        <end position="25"/>
    </location>
</feature>
<name>A0A1V8RTJ4_9HYPH</name>
<accession>A0A1V8RTJ4</accession>
<comment type="caution">
    <text evidence="2">The sequence shown here is derived from an EMBL/GenBank/DDBJ whole genome shotgun (WGS) entry which is preliminary data.</text>
</comment>
<protein>
    <submittedName>
        <fullName evidence="2">Uncharacterized protein</fullName>
    </submittedName>
</protein>
<dbReference type="AlphaFoldDB" id="A0A1V8RTJ4"/>
<gene>
    <name evidence="2" type="ORF">BFN67_13835</name>
</gene>
<sequence length="226" mass="25307">MPRRRVRRGAQESVMNETGRARKGKRTQIAGQFAWRLVEMMESPAYRALSLSAHRILARLEIEHAHHGGEDNGKLPCTFDHFAEYGIHRHAIAPAIRETVALGFVEVTEAGRAGNAAWRRPTLFRLTYRHTKLTEPTDEWRKISTVPEAEAIADQARKTKHQCRKPHHNSVRKPHHNGEIYGAETITTVHSAETITTSISRGQSLKGNGRDGSAEQAVALDTAAMR</sequence>
<dbReference type="Proteomes" id="UP000191905">
    <property type="component" value="Unassembled WGS sequence"/>
</dbReference>
<evidence type="ECO:0000313" key="3">
    <source>
        <dbReference type="Proteomes" id="UP000191905"/>
    </source>
</evidence>
<evidence type="ECO:0000256" key="1">
    <source>
        <dbReference type="SAM" id="MobiDB-lite"/>
    </source>
</evidence>
<proteinExistence type="predicted"/>
<keyword evidence="3" id="KW-1185">Reference proteome</keyword>